<keyword evidence="6" id="KW-0808">Transferase</keyword>
<evidence type="ECO:0000256" key="15">
    <source>
        <dbReference type="ARBA" id="ARBA00023180"/>
    </source>
</evidence>
<feature type="binding site" evidence="16">
    <location>
        <position position="56"/>
    </location>
    <ligand>
        <name>ATP</name>
        <dbReference type="ChEBI" id="CHEBI:30616"/>
    </ligand>
</feature>
<evidence type="ECO:0000256" key="3">
    <source>
        <dbReference type="ARBA" id="ARBA00010217"/>
    </source>
</evidence>
<dbReference type="InterPro" id="IPR011009">
    <property type="entry name" value="Kinase-like_dom_sf"/>
</dbReference>
<comment type="subcellular location">
    <subcellularLocation>
        <location evidence="1">Cell membrane</location>
        <topology evidence="1">Single-pass type I membrane protein</topology>
    </subcellularLocation>
</comment>
<evidence type="ECO:0000256" key="10">
    <source>
        <dbReference type="ARBA" id="ARBA00022777"/>
    </source>
</evidence>
<evidence type="ECO:0000256" key="8">
    <source>
        <dbReference type="ARBA" id="ARBA00022729"/>
    </source>
</evidence>
<keyword evidence="5 17" id="KW-0723">Serine/threonine-protein kinase</keyword>
<dbReference type="PANTHER" id="PTHR27003:SF338">
    <property type="entry name" value="TYROSINE-PROTEIN KINASE, NON-RECEPTOR JAK_TYK2-RELATED"/>
    <property type="match status" value="1"/>
</dbReference>
<evidence type="ECO:0000313" key="19">
    <source>
        <dbReference type="EMBL" id="PWA86754.1"/>
    </source>
</evidence>
<organism evidence="19 20">
    <name type="scientific">Artemisia annua</name>
    <name type="common">Sweet wormwood</name>
    <dbReference type="NCBI Taxonomy" id="35608"/>
    <lineage>
        <taxon>Eukaryota</taxon>
        <taxon>Viridiplantae</taxon>
        <taxon>Streptophyta</taxon>
        <taxon>Embryophyta</taxon>
        <taxon>Tracheophyta</taxon>
        <taxon>Spermatophyta</taxon>
        <taxon>Magnoliopsida</taxon>
        <taxon>eudicotyledons</taxon>
        <taxon>Gunneridae</taxon>
        <taxon>Pentapetalae</taxon>
        <taxon>asterids</taxon>
        <taxon>campanulids</taxon>
        <taxon>Asterales</taxon>
        <taxon>Asteraceae</taxon>
        <taxon>Asteroideae</taxon>
        <taxon>Anthemideae</taxon>
        <taxon>Artemisiinae</taxon>
        <taxon>Artemisia</taxon>
    </lineage>
</organism>
<keyword evidence="8" id="KW-0732">Signal</keyword>
<comment type="similarity">
    <text evidence="2">In the N-terminal section; belongs to the leguminous lectin family.</text>
</comment>
<dbReference type="InterPro" id="IPR000719">
    <property type="entry name" value="Prot_kinase_dom"/>
</dbReference>
<dbReference type="SMART" id="SM00220">
    <property type="entry name" value="S_TKc"/>
    <property type="match status" value="1"/>
</dbReference>
<evidence type="ECO:0000256" key="16">
    <source>
        <dbReference type="PROSITE-ProRule" id="PRU10141"/>
    </source>
</evidence>
<evidence type="ECO:0000256" key="11">
    <source>
        <dbReference type="ARBA" id="ARBA00022840"/>
    </source>
</evidence>
<evidence type="ECO:0000256" key="7">
    <source>
        <dbReference type="ARBA" id="ARBA00022692"/>
    </source>
</evidence>
<dbReference type="FunFam" id="1.10.510.10:FF:000240">
    <property type="entry name" value="Lectin-domain containing receptor kinase A4.3"/>
    <property type="match status" value="1"/>
</dbReference>
<evidence type="ECO:0000256" key="13">
    <source>
        <dbReference type="ARBA" id="ARBA00023136"/>
    </source>
</evidence>
<dbReference type="OrthoDB" id="4062651at2759"/>
<evidence type="ECO:0000256" key="6">
    <source>
        <dbReference type="ARBA" id="ARBA00022679"/>
    </source>
</evidence>
<dbReference type="InterPro" id="IPR008271">
    <property type="entry name" value="Ser/Thr_kinase_AS"/>
</dbReference>
<gene>
    <name evidence="19" type="ORF">CTI12_AA137190</name>
</gene>
<dbReference type="Gene3D" id="1.10.510.10">
    <property type="entry name" value="Transferase(Phosphotransferase) domain 1"/>
    <property type="match status" value="1"/>
</dbReference>
<comment type="caution">
    <text evidence="19">The sequence shown here is derived from an EMBL/GenBank/DDBJ whole genome shotgun (WGS) entry which is preliminary data.</text>
</comment>
<dbReference type="PROSITE" id="PS50011">
    <property type="entry name" value="PROTEIN_KINASE_DOM"/>
    <property type="match status" value="1"/>
</dbReference>
<evidence type="ECO:0000256" key="9">
    <source>
        <dbReference type="ARBA" id="ARBA00022741"/>
    </source>
</evidence>
<dbReference type="PROSITE" id="PS00108">
    <property type="entry name" value="PROTEIN_KINASE_ST"/>
    <property type="match status" value="1"/>
</dbReference>
<keyword evidence="7" id="KW-0812">Transmembrane</keyword>
<keyword evidence="11 16" id="KW-0067">ATP-binding</keyword>
<dbReference type="PANTHER" id="PTHR27003">
    <property type="entry name" value="OS07G0166700 PROTEIN"/>
    <property type="match status" value="1"/>
</dbReference>
<evidence type="ECO:0000256" key="4">
    <source>
        <dbReference type="ARBA" id="ARBA00022475"/>
    </source>
</evidence>
<dbReference type="GO" id="GO:0002229">
    <property type="term" value="P:defense response to oomycetes"/>
    <property type="evidence" value="ECO:0007669"/>
    <property type="project" value="UniProtKB-ARBA"/>
</dbReference>
<keyword evidence="14" id="KW-0675">Receptor</keyword>
<accession>A0A2U1PLX1</accession>
<keyword evidence="15" id="KW-0325">Glycoprotein</keyword>
<keyword evidence="4" id="KW-1003">Cell membrane</keyword>
<dbReference type="GO" id="GO:0004674">
    <property type="term" value="F:protein serine/threonine kinase activity"/>
    <property type="evidence" value="ECO:0007669"/>
    <property type="project" value="UniProtKB-KW"/>
</dbReference>
<dbReference type="GO" id="GO:0005524">
    <property type="term" value="F:ATP binding"/>
    <property type="evidence" value="ECO:0007669"/>
    <property type="project" value="UniProtKB-UniRule"/>
</dbReference>
<evidence type="ECO:0000256" key="2">
    <source>
        <dbReference type="ARBA" id="ARBA00008536"/>
    </source>
</evidence>
<evidence type="ECO:0000259" key="18">
    <source>
        <dbReference type="PROSITE" id="PS50011"/>
    </source>
</evidence>
<evidence type="ECO:0000256" key="12">
    <source>
        <dbReference type="ARBA" id="ARBA00022989"/>
    </source>
</evidence>
<dbReference type="InterPro" id="IPR045272">
    <property type="entry name" value="ANXUR1/2-like"/>
</dbReference>
<dbReference type="AlphaFoldDB" id="A0A2U1PLX1"/>
<dbReference type="Gene3D" id="3.30.200.20">
    <property type="entry name" value="Phosphorylase Kinase, domain 1"/>
    <property type="match status" value="1"/>
</dbReference>
<keyword evidence="13" id="KW-0472">Membrane</keyword>
<dbReference type="PROSITE" id="PS00107">
    <property type="entry name" value="PROTEIN_KINASE_ATP"/>
    <property type="match status" value="1"/>
</dbReference>
<dbReference type="InterPro" id="IPR017441">
    <property type="entry name" value="Protein_kinase_ATP_BS"/>
</dbReference>
<keyword evidence="12" id="KW-1133">Transmembrane helix</keyword>
<sequence length="371" mass="42462">MDSAMKEFEHLVVKLEEVISATDNFNDAKIIGKGGFGNVYEGEVSQQRRKTKAAFKRLDRKHGQGDPQFWKEVMMLSRYTHENLISLLGYCNEGGEMILVYEHASNGSLDRHLHSTTLTWTQRIRICLDAAKGLCYLHEDKDNNRVLHRDIKCSNILLDKNWKAKVSDMGLAKVGPANQFTFLITDNIVGTLGYIDPMYMRMGFLTKESDVYSFGVVLFEVLCGRLCFDYSKAHSGNIVHIWKQRYEENKLDEIMFKDDLVQALDQSSLEIFSKIAFQCLEESREKRPKMSDVVEKLEIALKSQELVDLQKDYQEIVKAAVSPLIYRSAEELKLLLSKGVLLDGGKTAISPYNSFYYVILMDGSSFHEFQV</sequence>
<dbReference type="FunFam" id="3.30.200.20:FF:000039">
    <property type="entry name" value="receptor-like protein kinase FERONIA"/>
    <property type="match status" value="1"/>
</dbReference>
<evidence type="ECO:0000256" key="1">
    <source>
        <dbReference type="ARBA" id="ARBA00004251"/>
    </source>
</evidence>
<dbReference type="GO" id="GO:0005886">
    <property type="term" value="C:plasma membrane"/>
    <property type="evidence" value="ECO:0007669"/>
    <property type="project" value="UniProtKB-SubCell"/>
</dbReference>
<name>A0A2U1PLX1_ARTAN</name>
<evidence type="ECO:0000256" key="14">
    <source>
        <dbReference type="ARBA" id="ARBA00023170"/>
    </source>
</evidence>
<dbReference type="Proteomes" id="UP000245207">
    <property type="component" value="Unassembled WGS sequence"/>
</dbReference>
<keyword evidence="10 19" id="KW-0418">Kinase</keyword>
<keyword evidence="9 16" id="KW-0547">Nucleotide-binding</keyword>
<dbReference type="Pfam" id="PF07714">
    <property type="entry name" value="PK_Tyr_Ser-Thr"/>
    <property type="match status" value="1"/>
</dbReference>
<evidence type="ECO:0000256" key="17">
    <source>
        <dbReference type="RuleBase" id="RU000304"/>
    </source>
</evidence>
<dbReference type="GO" id="GO:0009506">
    <property type="term" value="C:plasmodesma"/>
    <property type="evidence" value="ECO:0007669"/>
    <property type="project" value="TreeGrafter"/>
</dbReference>
<dbReference type="SUPFAM" id="SSF56112">
    <property type="entry name" value="Protein kinase-like (PK-like)"/>
    <property type="match status" value="1"/>
</dbReference>
<dbReference type="InterPro" id="IPR001245">
    <property type="entry name" value="Ser-Thr/Tyr_kinase_cat_dom"/>
</dbReference>
<evidence type="ECO:0000313" key="20">
    <source>
        <dbReference type="Proteomes" id="UP000245207"/>
    </source>
</evidence>
<feature type="domain" description="Protein kinase" evidence="18">
    <location>
        <begin position="25"/>
        <end position="301"/>
    </location>
</feature>
<reference evidence="19 20" key="1">
    <citation type="journal article" date="2018" name="Mol. Plant">
        <title>The genome of Artemisia annua provides insight into the evolution of Asteraceae family and artemisinin biosynthesis.</title>
        <authorList>
            <person name="Shen Q."/>
            <person name="Zhang L."/>
            <person name="Liao Z."/>
            <person name="Wang S."/>
            <person name="Yan T."/>
            <person name="Shi P."/>
            <person name="Liu M."/>
            <person name="Fu X."/>
            <person name="Pan Q."/>
            <person name="Wang Y."/>
            <person name="Lv Z."/>
            <person name="Lu X."/>
            <person name="Zhang F."/>
            <person name="Jiang W."/>
            <person name="Ma Y."/>
            <person name="Chen M."/>
            <person name="Hao X."/>
            <person name="Li L."/>
            <person name="Tang Y."/>
            <person name="Lv G."/>
            <person name="Zhou Y."/>
            <person name="Sun X."/>
            <person name="Brodelius P.E."/>
            <person name="Rose J.K.C."/>
            <person name="Tang K."/>
        </authorList>
    </citation>
    <scope>NUCLEOTIDE SEQUENCE [LARGE SCALE GENOMIC DNA]</scope>
    <source>
        <strain evidence="20">cv. Huhao1</strain>
        <tissue evidence="19">Leaf</tissue>
    </source>
</reference>
<dbReference type="STRING" id="35608.A0A2U1PLX1"/>
<comment type="similarity">
    <text evidence="3">In the C-terminal section; belongs to the protein kinase superfamily. Ser/Thr protein kinase family.</text>
</comment>
<dbReference type="GO" id="GO:0004714">
    <property type="term" value="F:transmembrane receptor protein tyrosine kinase activity"/>
    <property type="evidence" value="ECO:0007669"/>
    <property type="project" value="InterPro"/>
</dbReference>
<comment type="similarity">
    <text evidence="17">Belongs to the protein kinase superfamily.</text>
</comment>
<proteinExistence type="inferred from homology"/>
<keyword evidence="20" id="KW-1185">Reference proteome</keyword>
<evidence type="ECO:0000256" key="5">
    <source>
        <dbReference type="ARBA" id="ARBA00022527"/>
    </source>
</evidence>
<protein>
    <submittedName>
        <fullName evidence="19">Protein kinase-like domain, Phloem protein 2-like protein</fullName>
    </submittedName>
</protein>
<dbReference type="EMBL" id="PKPP01000986">
    <property type="protein sequence ID" value="PWA86754.1"/>
    <property type="molecule type" value="Genomic_DNA"/>
</dbReference>